<evidence type="ECO:0000313" key="1">
    <source>
        <dbReference type="EMBL" id="GFD60082.1"/>
    </source>
</evidence>
<comment type="caution">
    <text evidence="1">The sequence shown here is derived from an EMBL/GenBank/DDBJ whole genome shotgun (WGS) entry which is preliminary data.</text>
</comment>
<gene>
    <name evidence="1" type="ORF">Tci_932051</name>
</gene>
<accession>A0A699XJ89</accession>
<feature type="non-terminal residue" evidence="1">
    <location>
        <position position="1"/>
    </location>
</feature>
<feature type="non-terminal residue" evidence="1">
    <location>
        <position position="81"/>
    </location>
</feature>
<dbReference type="EMBL" id="BKCJ011873255">
    <property type="protein sequence ID" value="GFD60082.1"/>
    <property type="molecule type" value="Genomic_DNA"/>
</dbReference>
<reference evidence="1" key="1">
    <citation type="journal article" date="2019" name="Sci. Rep.">
        <title>Draft genome of Tanacetum cinerariifolium, the natural source of mosquito coil.</title>
        <authorList>
            <person name="Yamashiro T."/>
            <person name="Shiraishi A."/>
            <person name="Satake H."/>
            <person name="Nakayama K."/>
        </authorList>
    </citation>
    <scope>NUCLEOTIDE SEQUENCE</scope>
</reference>
<dbReference type="AlphaFoldDB" id="A0A699XJ89"/>
<sequence>VQGGFEGVGHVHHGQVRVLFKEALEAFAGHGLVVDVHGVVGGAAAGQALVADEAGVAQAAHVEAVVAVVPLAPLLAGQLAD</sequence>
<organism evidence="1">
    <name type="scientific">Tanacetum cinerariifolium</name>
    <name type="common">Dalmatian daisy</name>
    <name type="synonym">Chrysanthemum cinerariifolium</name>
    <dbReference type="NCBI Taxonomy" id="118510"/>
    <lineage>
        <taxon>Eukaryota</taxon>
        <taxon>Viridiplantae</taxon>
        <taxon>Streptophyta</taxon>
        <taxon>Embryophyta</taxon>
        <taxon>Tracheophyta</taxon>
        <taxon>Spermatophyta</taxon>
        <taxon>Magnoliopsida</taxon>
        <taxon>eudicotyledons</taxon>
        <taxon>Gunneridae</taxon>
        <taxon>Pentapetalae</taxon>
        <taxon>asterids</taxon>
        <taxon>campanulids</taxon>
        <taxon>Asterales</taxon>
        <taxon>Asteraceae</taxon>
        <taxon>Asteroideae</taxon>
        <taxon>Anthemideae</taxon>
        <taxon>Anthemidinae</taxon>
        <taxon>Tanacetum</taxon>
    </lineage>
</organism>
<proteinExistence type="predicted"/>
<protein>
    <submittedName>
        <fullName evidence="1">Uncharacterized protein</fullName>
    </submittedName>
</protein>
<name>A0A699XJ89_TANCI</name>